<dbReference type="Gene3D" id="1.25.40.20">
    <property type="entry name" value="Ankyrin repeat-containing domain"/>
    <property type="match status" value="1"/>
</dbReference>
<evidence type="ECO:0000313" key="15">
    <source>
        <dbReference type="EMBL" id="MCF6138279.1"/>
    </source>
</evidence>
<evidence type="ECO:0000256" key="7">
    <source>
        <dbReference type="ARBA" id="ARBA00022801"/>
    </source>
</evidence>
<evidence type="ECO:0000256" key="4">
    <source>
        <dbReference type="ARBA" id="ARBA00022670"/>
    </source>
</evidence>
<dbReference type="InterPro" id="IPR050083">
    <property type="entry name" value="HtpX_protease"/>
</dbReference>
<evidence type="ECO:0000256" key="1">
    <source>
        <dbReference type="ARBA" id="ARBA00001947"/>
    </source>
</evidence>
<evidence type="ECO:0000259" key="14">
    <source>
        <dbReference type="Pfam" id="PF01435"/>
    </source>
</evidence>
<dbReference type="InterPro" id="IPR002110">
    <property type="entry name" value="Ankyrin_rpt"/>
</dbReference>
<dbReference type="Gene3D" id="3.30.2010.10">
    <property type="entry name" value="Metalloproteases ('zincins'), catalytic domain"/>
    <property type="match status" value="1"/>
</dbReference>
<evidence type="ECO:0000256" key="3">
    <source>
        <dbReference type="ARBA" id="ARBA00022475"/>
    </source>
</evidence>
<evidence type="ECO:0000256" key="9">
    <source>
        <dbReference type="ARBA" id="ARBA00022989"/>
    </source>
</evidence>
<dbReference type="PANTHER" id="PTHR43221:SF1">
    <property type="entry name" value="PROTEASE HTPX"/>
    <property type="match status" value="1"/>
</dbReference>
<sequence>MNNQHLQLNELIHKNEKKYFLLVLFISISAYIFLAISIIGILIALLLVGLSLFFHTIMIGQIRTNAVKLSEKQFPLVYQMSKELSERMGIPNVPDIYVMESSGALNAFATRFFGKNMIVLYSEIFDLIEKEANDELNFIIAHELAHIKRNHISKYLFILPAMWIPAVAELYLRACEYTCDRMATFYTGNTQAATNSLTILAIGKTFYKQVNHEAYLEQLKTEKGFFVWLSEMLSTHPPLPKRIHEIQKFFDGKEIIHTHKKTSKNALIVIPSIVLIIGILGVGTYFVAERFQFTSLLSHLEESIGMINEEPPELIDAVVTGDSAKVISLIEKGTDIQLEDSQGLTPLHWAVQDGNEDMVKILINSGADPNVEDFYFGLTPMMSAAEFGNSNIIKMLIEAYGDLNGKDYEGMNALFYAVFSDNPETVKLLIDQGVDLDTLDSENMTALMHAIQLGNRDIINILKKSSNTKKGE</sequence>
<keyword evidence="3" id="KW-1003">Cell membrane</keyword>
<keyword evidence="5 13" id="KW-0812">Transmembrane</keyword>
<feature type="repeat" description="ANK" evidence="12">
    <location>
        <begin position="342"/>
        <end position="374"/>
    </location>
</feature>
<dbReference type="SMART" id="SM00248">
    <property type="entry name" value="ANK"/>
    <property type="match status" value="4"/>
</dbReference>
<keyword evidence="16" id="KW-1185">Reference proteome</keyword>
<dbReference type="PROSITE" id="PS50297">
    <property type="entry name" value="ANK_REP_REGION"/>
    <property type="match status" value="3"/>
</dbReference>
<dbReference type="Pfam" id="PF01435">
    <property type="entry name" value="Peptidase_M48"/>
    <property type="match status" value="2"/>
</dbReference>
<dbReference type="Pfam" id="PF13637">
    <property type="entry name" value="Ank_4"/>
    <property type="match status" value="1"/>
</dbReference>
<dbReference type="PROSITE" id="PS50088">
    <property type="entry name" value="ANK_REPEAT"/>
    <property type="match status" value="3"/>
</dbReference>
<evidence type="ECO:0000256" key="5">
    <source>
        <dbReference type="ARBA" id="ARBA00022692"/>
    </source>
</evidence>
<feature type="transmembrane region" description="Helical" evidence="13">
    <location>
        <begin position="20"/>
        <end position="53"/>
    </location>
</feature>
<evidence type="ECO:0000256" key="10">
    <source>
        <dbReference type="ARBA" id="ARBA00023049"/>
    </source>
</evidence>
<comment type="subcellular location">
    <subcellularLocation>
        <location evidence="2">Cell membrane</location>
        <topology evidence="2">Multi-pass membrane protein</topology>
    </subcellularLocation>
</comment>
<dbReference type="RefSeq" id="WP_236334574.1">
    <property type="nucleotide sequence ID" value="NZ_JAKIJS010000001.1"/>
</dbReference>
<dbReference type="PANTHER" id="PTHR43221">
    <property type="entry name" value="PROTEASE HTPX"/>
    <property type="match status" value="1"/>
</dbReference>
<keyword evidence="10" id="KW-0482">Metalloprotease</keyword>
<evidence type="ECO:0000256" key="13">
    <source>
        <dbReference type="SAM" id="Phobius"/>
    </source>
</evidence>
<name>A0ABS9H021_9BACL</name>
<dbReference type="Proteomes" id="UP001649381">
    <property type="component" value="Unassembled WGS sequence"/>
</dbReference>
<proteinExistence type="predicted"/>
<dbReference type="InterPro" id="IPR036770">
    <property type="entry name" value="Ankyrin_rpt-contain_sf"/>
</dbReference>
<protein>
    <submittedName>
        <fullName evidence="15">Ankyrin repeat domain-containing protein</fullName>
    </submittedName>
</protein>
<feature type="repeat" description="ANK" evidence="12">
    <location>
        <begin position="409"/>
        <end position="441"/>
    </location>
</feature>
<keyword evidence="11 13" id="KW-0472">Membrane</keyword>
<evidence type="ECO:0000256" key="2">
    <source>
        <dbReference type="ARBA" id="ARBA00004651"/>
    </source>
</evidence>
<comment type="caution">
    <text evidence="15">The sequence shown here is derived from an EMBL/GenBank/DDBJ whole genome shotgun (WGS) entry which is preliminary data.</text>
</comment>
<keyword evidence="7" id="KW-0378">Hydrolase</keyword>
<evidence type="ECO:0000256" key="11">
    <source>
        <dbReference type="ARBA" id="ARBA00023136"/>
    </source>
</evidence>
<keyword evidence="4" id="KW-0645">Protease</keyword>
<gene>
    <name evidence="15" type="ORF">L2716_11130</name>
</gene>
<dbReference type="CDD" id="cd07325">
    <property type="entry name" value="M48_Ste24p_like"/>
    <property type="match status" value="1"/>
</dbReference>
<reference evidence="15 16" key="1">
    <citation type="submission" date="2022-01" db="EMBL/GenBank/DDBJ databases">
        <title>Alkalihalobacillus sp. EGI L200015, a novel bacterium isolated from a salt lake sediment.</title>
        <authorList>
            <person name="Gao L."/>
            <person name="Fang B.-Z."/>
            <person name="Li W.-J."/>
        </authorList>
    </citation>
    <scope>NUCLEOTIDE SEQUENCE [LARGE SCALE GENOMIC DNA]</scope>
    <source>
        <strain evidence="15 16">KCTC 12718</strain>
    </source>
</reference>
<keyword evidence="12" id="KW-0040">ANK repeat</keyword>
<evidence type="ECO:0000256" key="12">
    <source>
        <dbReference type="PROSITE-ProRule" id="PRU00023"/>
    </source>
</evidence>
<accession>A0ABS9H021</accession>
<feature type="domain" description="Peptidase M48" evidence="14">
    <location>
        <begin position="74"/>
        <end position="158"/>
    </location>
</feature>
<comment type="cofactor">
    <cofactor evidence="1">
        <name>Zn(2+)</name>
        <dbReference type="ChEBI" id="CHEBI:29105"/>
    </cofactor>
</comment>
<evidence type="ECO:0000256" key="6">
    <source>
        <dbReference type="ARBA" id="ARBA00022723"/>
    </source>
</evidence>
<dbReference type="InterPro" id="IPR001915">
    <property type="entry name" value="Peptidase_M48"/>
</dbReference>
<dbReference type="EMBL" id="JAKIJS010000001">
    <property type="protein sequence ID" value="MCF6138279.1"/>
    <property type="molecule type" value="Genomic_DNA"/>
</dbReference>
<feature type="domain" description="Peptidase M48" evidence="14">
    <location>
        <begin position="165"/>
        <end position="248"/>
    </location>
</feature>
<feature type="transmembrane region" description="Helical" evidence="13">
    <location>
        <begin position="266"/>
        <end position="288"/>
    </location>
</feature>
<evidence type="ECO:0000256" key="8">
    <source>
        <dbReference type="ARBA" id="ARBA00022833"/>
    </source>
</evidence>
<evidence type="ECO:0000313" key="16">
    <source>
        <dbReference type="Proteomes" id="UP001649381"/>
    </source>
</evidence>
<keyword evidence="6" id="KW-0479">Metal-binding</keyword>
<keyword evidence="8" id="KW-0862">Zinc</keyword>
<dbReference type="PRINTS" id="PR01415">
    <property type="entry name" value="ANKYRIN"/>
</dbReference>
<dbReference type="Pfam" id="PF12796">
    <property type="entry name" value="Ank_2"/>
    <property type="match status" value="1"/>
</dbReference>
<organism evidence="15 16">
    <name type="scientific">Pseudalkalibacillus berkeleyi</name>
    <dbReference type="NCBI Taxonomy" id="1069813"/>
    <lineage>
        <taxon>Bacteria</taxon>
        <taxon>Bacillati</taxon>
        <taxon>Bacillota</taxon>
        <taxon>Bacilli</taxon>
        <taxon>Bacillales</taxon>
        <taxon>Fictibacillaceae</taxon>
        <taxon>Pseudalkalibacillus</taxon>
    </lineage>
</organism>
<feature type="repeat" description="ANK" evidence="12">
    <location>
        <begin position="376"/>
        <end position="408"/>
    </location>
</feature>
<keyword evidence="9 13" id="KW-1133">Transmembrane helix</keyword>
<dbReference type="SUPFAM" id="SSF48403">
    <property type="entry name" value="Ankyrin repeat"/>
    <property type="match status" value="1"/>
</dbReference>